<proteinExistence type="predicted"/>
<keyword evidence="5" id="KW-0249">Electron transport</keyword>
<dbReference type="STRING" id="1560345.AWL63_15600"/>
<gene>
    <name evidence="11" type="ORF">AWL63_15600</name>
</gene>
<keyword evidence="9" id="KW-0732">Signal</keyword>
<dbReference type="OrthoDB" id="7510199at2"/>
<reference evidence="11 12" key="1">
    <citation type="submission" date="2016-01" db="EMBL/GenBank/DDBJ databases">
        <title>Complete genome and mega plasmid sequence of Sphingomonas panacis DCY99 elicits systemic resistance in rice to Xanthomonas oryzae.</title>
        <authorList>
            <person name="Kim Y.J."/>
            <person name="Yang D.C."/>
            <person name="Sing P."/>
        </authorList>
    </citation>
    <scope>NUCLEOTIDE SEQUENCE [LARGE SCALE GENOMIC DNA]</scope>
    <source>
        <strain evidence="11 12">DCY99</strain>
    </source>
</reference>
<evidence type="ECO:0000256" key="9">
    <source>
        <dbReference type="SAM" id="SignalP"/>
    </source>
</evidence>
<evidence type="ECO:0000256" key="5">
    <source>
        <dbReference type="ARBA" id="ARBA00022982"/>
    </source>
</evidence>
<dbReference type="PRINTS" id="PR00155">
    <property type="entry name" value="AMICYANIN"/>
</dbReference>
<evidence type="ECO:0000256" key="6">
    <source>
        <dbReference type="ARBA" id="ARBA00023008"/>
    </source>
</evidence>
<dbReference type="InterPro" id="IPR012745">
    <property type="entry name" value="Pseudoazurin"/>
</dbReference>
<feature type="binding site" evidence="8">
    <location>
        <position position="99"/>
    </location>
    <ligand>
        <name>Cu cation</name>
        <dbReference type="ChEBI" id="CHEBI:23378"/>
    </ligand>
</feature>
<keyword evidence="4" id="KW-0574">Periplasm</keyword>
<dbReference type="GO" id="GO:0042597">
    <property type="term" value="C:periplasmic space"/>
    <property type="evidence" value="ECO:0007669"/>
    <property type="project" value="UniProtKB-SubCell"/>
</dbReference>
<dbReference type="InterPro" id="IPR008972">
    <property type="entry name" value="Cupredoxin"/>
</dbReference>
<keyword evidence="12" id="KW-1185">Reference proteome</keyword>
<keyword evidence="3 8" id="KW-0479">Metal-binding</keyword>
<dbReference type="CDD" id="cd04218">
    <property type="entry name" value="Pseudoazurin"/>
    <property type="match status" value="1"/>
</dbReference>
<dbReference type="InterPro" id="IPR001235">
    <property type="entry name" value="Copper_blue_Plastocyanin"/>
</dbReference>
<protein>
    <recommendedName>
        <fullName evidence="7">Pseudoazurin</fullName>
    </recommendedName>
</protein>
<feature type="domain" description="Blue (type 1) copper" evidence="10">
    <location>
        <begin position="27"/>
        <end position="113"/>
    </location>
</feature>
<sequence>MSYRFIIYSLFPLMLAAPGFSRTLEVKMKTAGAAGMMVFEPAFIQASPGDTVRFVPTDPSHNAQTIDAMWPAGVPPIIGSVNKAVDIKVTKAGLYGIKCKPHFAMGMVALIKVGAGPSPNAAVANSVKLPPLAAKRMAPMLAKAK</sequence>
<dbReference type="NCBIfam" id="TIGR02375">
    <property type="entry name" value="pseudoazurin"/>
    <property type="match status" value="1"/>
</dbReference>
<dbReference type="AlphaFoldDB" id="A0A1B3ZCN4"/>
<feature type="binding site" evidence="8">
    <location>
        <position position="102"/>
    </location>
    <ligand>
        <name>Cu cation</name>
        <dbReference type="ChEBI" id="CHEBI:23378"/>
    </ligand>
</feature>
<feature type="binding site" evidence="8">
    <location>
        <position position="61"/>
    </location>
    <ligand>
        <name>Cu cation</name>
        <dbReference type="ChEBI" id="CHEBI:23378"/>
    </ligand>
</feature>
<evidence type="ECO:0000313" key="12">
    <source>
        <dbReference type="Proteomes" id="UP000094256"/>
    </source>
</evidence>
<dbReference type="Pfam" id="PF00127">
    <property type="entry name" value="Copper-bind"/>
    <property type="match status" value="1"/>
</dbReference>
<dbReference type="InterPro" id="IPR002386">
    <property type="entry name" value="Amicyanin/Pseudoazurin"/>
</dbReference>
<evidence type="ECO:0000256" key="1">
    <source>
        <dbReference type="ARBA" id="ARBA00004418"/>
    </source>
</evidence>
<keyword evidence="6 8" id="KW-0186">Copper</keyword>
<dbReference type="RefSeq" id="WP_069205712.1">
    <property type="nucleotide sequence ID" value="NZ_CP014168.1"/>
</dbReference>
<evidence type="ECO:0000256" key="3">
    <source>
        <dbReference type="ARBA" id="ARBA00022723"/>
    </source>
</evidence>
<dbReference type="SUPFAM" id="SSF49503">
    <property type="entry name" value="Cupredoxins"/>
    <property type="match status" value="1"/>
</dbReference>
<dbReference type="PRINTS" id="PR00156">
    <property type="entry name" value="COPPERBLUE"/>
</dbReference>
<dbReference type="GO" id="GO:0009055">
    <property type="term" value="F:electron transfer activity"/>
    <property type="evidence" value="ECO:0007669"/>
    <property type="project" value="InterPro"/>
</dbReference>
<evidence type="ECO:0000313" key="11">
    <source>
        <dbReference type="EMBL" id="AOH85170.1"/>
    </source>
</evidence>
<feature type="chain" id="PRO_5008556435" description="Pseudoazurin" evidence="9">
    <location>
        <begin position="17"/>
        <end position="145"/>
    </location>
</feature>
<comment type="subcellular location">
    <subcellularLocation>
        <location evidence="1">Periplasm</location>
    </subcellularLocation>
</comment>
<dbReference type="KEGG" id="span:AWL63_15600"/>
<evidence type="ECO:0000259" key="10">
    <source>
        <dbReference type="Pfam" id="PF00127"/>
    </source>
</evidence>
<dbReference type="InterPro" id="IPR000923">
    <property type="entry name" value="BlueCu_1"/>
</dbReference>
<organism evidence="11 12">
    <name type="scientific">Sphingomonas panacis</name>
    <dbReference type="NCBI Taxonomy" id="1560345"/>
    <lineage>
        <taxon>Bacteria</taxon>
        <taxon>Pseudomonadati</taxon>
        <taxon>Pseudomonadota</taxon>
        <taxon>Alphaproteobacteria</taxon>
        <taxon>Sphingomonadales</taxon>
        <taxon>Sphingomonadaceae</taxon>
        <taxon>Sphingomonas</taxon>
    </lineage>
</organism>
<dbReference type="GO" id="GO:0005507">
    <property type="term" value="F:copper ion binding"/>
    <property type="evidence" value="ECO:0007669"/>
    <property type="project" value="UniProtKB-UniRule"/>
</dbReference>
<feature type="signal peptide" evidence="9">
    <location>
        <begin position="1"/>
        <end position="16"/>
    </location>
</feature>
<evidence type="ECO:0000256" key="8">
    <source>
        <dbReference type="PIRSR" id="PIRSR602386-1"/>
    </source>
</evidence>
<dbReference type="Gene3D" id="2.60.40.420">
    <property type="entry name" value="Cupredoxins - blue copper proteins"/>
    <property type="match status" value="1"/>
</dbReference>
<feature type="binding site" evidence="8">
    <location>
        <position position="107"/>
    </location>
    <ligand>
        <name>Cu cation</name>
        <dbReference type="ChEBI" id="CHEBI:23378"/>
    </ligand>
</feature>
<dbReference type="EMBL" id="CP014168">
    <property type="protein sequence ID" value="AOH85170.1"/>
    <property type="molecule type" value="Genomic_DNA"/>
</dbReference>
<name>A0A1B3ZCN4_9SPHN</name>
<evidence type="ECO:0000256" key="2">
    <source>
        <dbReference type="ARBA" id="ARBA00022448"/>
    </source>
</evidence>
<keyword evidence="2" id="KW-0813">Transport</keyword>
<evidence type="ECO:0000256" key="7">
    <source>
        <dbReference type="NCBIfam" id="TIGR02375"/>
    </source>
</evidence>
<dbReference type="Proteomes" id="UP000094256">
    <property type="component" value="Chromosome"/>
</dbReference>
<accession>A0A1B3ZCN4</accession>
<evidence type="ECO:0000256" key="4">
    <source>
        <dbReference type="ARBA" id="ARBA00022764"/>
    </source>
</evidence>
<comment type="cofactor">
    <cofactor evidence="8">
        <name>Cu cation</name>
        <dbReference type="ChEBI" id="CHEBI:23378"/>
    </cofactor>
    <text evidence="8">Binds 1 copper ion per subunit.</text>
</comment>